<evidence type="ECO:0000313" key="9">
    <source>
        <dbReference type="EMBL" id="KAF2446585.1"/>
    </source>
</evidence>
<comment type="subcellular location">
    <subcellularLocation>
        <location evidence="1">Membrane</location>
        <topology evidence="1">Multi-pass membrane protein</topology>
    </subcellularLocation>
</comment>
<evidence type="ECO:0000259" key="8">
    <source>
        <dbReference type="Pfam" id="PF20684"/>
    </source>
</evidence>
<proteinExistence type="inferred from homology"/>
<feature type="compositionally biased region" description="Basic and acidic residues" evidence="6">
    <location>
        <begin position="294"/>
        <end position="305"/>
    </location>
</feature>
<feature type="region of interest" description="Disordered" evidence="6">
    <location>
        <begin position="291"/>
        <end position="316"/>
    </location>
</feature>
<keyword evidence="2 7" id="KW-0812">Transmembrane</keyword>
<comment type="similarity">
    <text evidence="5">Belongs to the SAT4 family.</text>
</comment>
<feature type="transmembrane region" description="Helical" evidence="7">
    <location>
        <begin position="179"/>
        <end position="198"/>
    </location>
</feature>
<protein>
    <recommendedName>
        <fullName evidence="8">Rhodopsin domain-containing protein</fullName>
    </recommendedName>
</protein>
<dbReference type="GO" id="GO:0016020">
    <property type="term" value="C:membrane"/>
    <property type="evidence" value="ECO:0007669"/>
    <property type="project" value="UniProtKB-SubCell"/>
</dbReference>
<feature type="domain" description="Rhodopsin" evidence="8">
    <location>
        <begin position="175"/>
        <end position="242"/>
    </location>
</feature>
<dbReference type="OrthoDB" id="444631at2759"/>
<keyword evidence="3 7" id="KW-1133">Transmembrane helix</keyword>
<dbReference type="Proteomes" id="UP000799764">
    <property type="component" value="Unassembled WGS sequence"/>
</dbReference>
<name>A0A9P4UDX0_9PLEO</name>
<evidence type="ECO:0000313" key="10">
    <source>
        <dbReference type="Proteomes" id="UP000799764"/>
    </source>
</evidence>
<dbReference type="EMBL" id="MU001498">
    <property type="protein sequence ID" value="KAF2446585.1"/>
    <property type="molecule type" value="Genomic_DNA"/>
</dbReference>
<evidence type="ECO:0000256" key="3">
    <source>
        <dbReference type="ARBA" id="ARBA00022989"/>
    </source>
</evidence>
<evidence type="ECO:0000256" key="6">
    <source>
        <dbReference type="SAM" id="MobiDB-lite"/>
    </source>
</evidence>
<evidence type="ECO:0000256" key="5">
    <source>
        <dbReference type="ARBA" id="ARBA00038359"/>
    </source>
</evidence>
<accession>A0A9P4UDX0</accession>
<evidence type="ECO:0000256" key="7">
    <source>
        <dbReference type="SAM" id="Phobius"/>
    </source>
</evidence>
<dbReference type="Pfam" id="PF20684">
    <property type="entry name" value="Fung_rhodopsin"/>
    <property type="match status" value="1"/>
</dbReference>
<dbReference type="PANTHER" id="PTHR33048:SF158">
    <property type="entry name" value="MEMBRANE PROTEIN PTH11-LIKE, PUTATIVE-RELATED"/>
    <property type="match status" value="1"/>
</dbReference>
<gene>
    <name evidence="9" type="ORF">P171DRAFT_483919</name>
</gene>
<sequence length="316" mass="35038">MKVAIAIMRNVGQATLSGFVMPQHIYSGPSIDIVKSLSPEAFRVIPLAAAPSGVVPDFENPSTRVPVILGVSIASLVSATLCLGIRVHTKLYIMKKWKWDDRCRDGPLGRHEWEVHLDKAFSHGNLVSDIVCQLMTNPALGLIKMGESLLDLVLSWHYLEFGKTSIPGGVVGMLKLRTMLVFVTGALGVGASMMSLYYRVLLQNNPDDVTWKVGYTLLWTQVEMWAGATASCMPSVKQLFSRYMPSLSQSSAFKPSLLSFRRSTKDGVPDAERGFRRWGYKSNAVTESTTRIGNRFEDTETEKVNSRSTFSQRSRP</sequence>
<feature type="compositionally biased region" description="Polar residues" evidence="6">
    <location>
        <begin position="306"/>
        <end position="316"/>
    </location>
</feature>
<evidence type="ECO:0000256" key="2">
    <source>
        <dbReference type="ARBA" id="ARBA00022692"/>
    </source>
</evidence>
<feature type="transmembrane region" description="Helical" evidence="7">
    <location>
        <begin position="67"/>
        <end position="87"/>
    </location>
</feature>
<dbReference type="InterPro" id="IPR049326">
    <property type="entry name" value="Rhodopsin_dom_fungi"/>
</dbReference>
<keyword evidence="10" id="KW-1185">Reference proteome</keyword>
<comment type="caution">
    <text evidence="9">The sequence shown here is derived from an EMBL/GenBank/DDBJ whole genome shotgun (WGS) entry which is preliminary data.</text>
</comment>
<evidence type="ECO:0000256" key="1">
    <source>
        <dbReference type="ARBA" id="ARBA00004141"/>
    </source>
</evidence>
<dbReference type="AlphaFoldDB" id="A0A9P4UDX0"/>
<organism evidence="9 10">
    <name type="scientific">Karstenula rhodostoma CBS 690.94</name>
    <dbReference type="NCBI Taxonomy" id="1392251"/>
    <lineage>
        <taxon>Eukaryota</taxon>
        <taxon>Fungi</taxon>
        <taxon>Dikarya</taxon>
        <taxon>Ascomycota</taxon>
        <taxon>Pezizomycotina</taxon>
        <taxon>Dothideomycetes</taxon>
        <taxon>Pleosporomycetidae</taxon>
        <taxon>Pleosporales</taxon>
        <taxon>Massarineae</taxon>
        <taxon>Didymosphaeriaceae</taxon>
        <taxon>Karstenula</taxon>
    </lineage>
</organism>
<reference evidence="9" key="1">
    <citation type="journal article" date="2020" name="Stud. Mycol.">
        <title>101 Dothideomycetes genomes: a test case for predicting lifestyles and emergence of pathogens.</title>
        <authorList>
            <person name="Haridas S."/>
            <person name="Albert R."/>
            <person name="Binder M."/>
            <person name="Bloem J."/>
            <person name="Labutti K."/>
            <person name="Salamov A."/>
            <person name="Andreopoulos B."/>
            <person name="Baker S."/>
            <person name="Barry K."/>
            <person name="Bills G."/>
            <person name="Bluhm B."/>
            <person name="Cannon C."/>
            <person name="Castanera R."/>
            <person name="Culley D."/>
            <person name="Daum C."/>
            <person name="Ezra D."/>
            <person name="Gonzalez J."/>
            <person name="Henrissat B."/>
            <person name="Kuo A."/>
            <person name="Liang C."/>
            <person name="Lipzen A."/>
            <person name="Lutzoni F."/>
            <person name="Magnuson J."/>
            <person name="Mondo S."/>
            <person name="Nolan M."/>
            <person name="Ohm R."/>
            <person name="Pangilinan J."/>
            <person name="Park H.-J."/>
            <person name="Ramirez L."/>
            <person name="Alfaro M."/>
            <person name="Sun H."/>
            <person name="Tritt A."/>
            <person name="Yoshinaga Y."/>
            <person name="Zwiers L.-H."/>
            <person name="Turgeon B."/>
            <person name="Goodwin S."/>
            <person name="Spatafora J."/>
            <person name="Crous P."/>
            <person name="Grigoriev I."/>
        </authorList>
    </citation>
    <scope>NUCLEOTIDE SEQUENCE</scope>
    <source>
        <strain evidence="9">CBS 690.94</strain>
    </source>
</reference>
<evidence type="ECO:0000256" key="4">
    <source>
        <dbReference type="ARBA" id="ARBA00023136"/>
    </source>
</evidence>
<dbReference type="PANTHER" id="PTHR33048">
    <property type="entry name" value="PTH11-LIKE INTEGRAL MEMBRANE PROTEIN (AFU_ORTHOLOGUE AFUA_5G11245)"/>
    <property type="match status" value="1"/>
</dbReference>
<keyword evidence="4 7" id="KW-0472">Membrane</keyword>
<dbReference type="InterPro" id="IPR052337">
    <property type="entry name" value="SAT4-like"/>
</dbReference>